<dbReference type="Pfam" id="PF10193">
    <property type="entry name" value="Telomere_reg-2"/>
    <property type="match status" value="1"/>
</dbReference>
<dbReference type="AlphaFoldDB" id="A0A9N7P0M2"/>
<organism evidence="7 8">
    <name type="scientific">Striga hermonthica</name>
    <name type="common">Purple witchweed</name>
    <name type="synonym">Buchnera hermonthica</name>
    <dbReference type="NCBI Taxonomy" id="68872"/>
    <lineage>
        <taxon>Eukaryota</taxon>
        <taxon>Viridiplantae</taxon>
        <taxon>Streptophyta</taxon>
        <taxon>Embryophyta</taxon>
        <taxon>Tracheophyta</taxon>
        <taxon>Spermatophyta</taxon>
        <taxon>Magnoliopsida</taxon>
        <taxon>eudicotyledons</taxon>
        <taxon>Gunneridae</taxon>
        <taxon>Pentapetalae</taxon>
        <taxon>asterids</taxon>
        <taxon>lamiids</taxon>
        <taxon>Lamiales</taxon>
        <taxon>Orobanchaceae</taxon>
        <taxon>Buchnereae</taxon>
        <taxon>Striga</taxon>
    </lineage>
</organism>
<dbReference type="PANTHER" id="PTHR15830:SF10">
    <property type="entry name" value="TELOMERE LENGTH REGULATION PROTEIN TEL2 HOMOLOG"/>
    <property type="match status" value="1"/>
</dbReference>
<feature type="domain" description="TELO2 ARM repeat" evidence="6">
    <location>
        <begin position="275"/>
        <end position="515"/>
    </location>
</feature>
<evidence type="ECO:0000259" key="6">
    <source>
        <dbReference type="Pfam" id="PF25320"/>
    </source>
</evidence>
<comment type="caution">
    <text evidence="7">The sequence shown here is derived from an EMBL/GenBank/DDBJ whole genome shotgun (WGS) entry which is preliminary data.</text>
</comment>
<evidence type="ECO:0000256" key="4">
    <source>
        <dbReference type="SAM" id="MobiDB-lite"/>
    </source>
</evidence>
<evidence type="ECO:0000313" key="8">
    <source>
        <dbReference type="Proteomes" id="UP001153555"/>
    </source>
</evidence>
<dbReference type="InterPro" id="IPR019337">
    <property type="entry name" value="Telomere_length_regulation_dom"/>
</dbReference>
<dbReference type="OrthoDB" id="10258062at2759"/>
<dbReference type="InterPro" id="IPR038528">
    <property type="entry name" value="TEL2_C_sf"/>
</dbReference>
<proteinExistence type="inferred from homology"/>
<dbReference type="GO" id="GO:0042162">
    <property type="term" value="F:telomeric DNA binding"/>
    <property type="evidence" value="ECO:0007669"/>
    <property type="project" value="TreeGrafter"/>
</dbReference>
<evidence type="ECO:0000313" key="7">
    <source>
        <dbReference type="EMBL" id="CAA0840170.1"/>
    </source>
</evidence>
<feature type="domain" description="Telomere length regulation protein conserved" evidence="5">
    <location>
        <begin position="631"/>
        <end position="742"/>
    </location>
</feature>
<dbReference type="PANTHER" id="PTHR15830">
    <property type="entry name" value="TELOMERE LENGTH REGULATION PROTEIN TEL2 FAMILY MEMBER"/>
    <property type="match status" value="1"/>
</dbReference>
<reference evidence="7" key="1">
    <citation type="submission" date="2019-12" db="EMBL/GenBank/DDBJ databases">
        <authorList>
            <person name="Scholes J."/>
        </authorList>
    </citation>
    <scope>NUCLEOTIDE SEQUENCE</scope>
</reference>
<dbReference type="Proteomes" id="UP001153555">
    <property type="component" value="Unassembled WGS sequence"/>
</dbReference>
<gene>
    <name evidence="7" type="ORF">SHERM_06593</name>
</gene>
<comment type="similarity">
    <text evidence="2">Belongs to the TEL2 family.</text>
</comment>
<evidence type="ECO:0000256" key="2">
    <source>
        <dbReference type="ARBA" id="ARBA00006133"/>
    </source>
</evidence>
<keyword evidence="8" id="KW-1185">Reference proteome</keyword>
<feature type="compositionally biased region" description="Acidic residues" evidence="4">
    <location>
        <begin position="592"/>
        <end position="609"/>
    </location>
</feature>
<dbReference type="InterPro" id="IPR051970">
    <property type="entry name" value="TEL2_Regulation"/>
</dbReference>
<protein>
    <submittedName>
        <fullName evidence="7">Embryo defective 2423</fullName>
    </submittedName>
</protein>
<dbReference type="EMBL" id="CACSLK010031729">
    <property type="protein sequence ID" value="CAA0840170.1"/>
    <property type="molecule type" value="Genomic_DNA"/>
</dbReference>
<dbReference type="Pfam" id="PF25320">
    <property type="entry name" value="TELO2_ARM"/>
    <property type="match status" value="1"/>
</dbReference>
<dbReference type="GO" id="GO:0005829">
    <property type="term" value="C:cytosol"/>
    <property type="evidence" value="ECO:0007669"/>
    <property type="project" value="TreeGrafter"/>
</dbReference>
<keyword evidence="3" id="KW-0963">Cytoplasm</keyword>
<comment type="subcellular location">
    <subcellularLocation>
        <location evidence="1">Cytoplasm</location>
    </subcellularLocation>
</comment>
<dbReference type="InterPro" id="IPR057348">
    <property type="entry name" value="TELO2_ARM"/>
</dbReference>
<dbReference type="GO" id="GO:0051083">
    <property type="term" value="P:'de novo' cotranslational protein folding"/>
    <property type="evidence" value="ECO:0007669"/>
    <property type="project" value="TreeGrafter"/>
</dbReference>
<evidence type="ECO:0000256" key="3">
    <source>
        <dbReference type="ARBA" id="ARBA00022490"/>
    </source>
</evidence>
<evidence type="ECO:0000256" key="1">
    <source>
        <dbReference type="ARBA" id="ARBA00004496"/>
    </source>
</evidence>
<sequence>MDGVKTAQKNRREMVRRVLEKVGLVVSSVNDAKHVDQVILALYSFAVCLFPLHSDSVSGSVNEKYRDEFLAVEIPSEDERTNWWNVFYRGSSFSTFSRVLLYDVASSWLACFPASARRHVYDAFFVNGCAAEVVQAVVPYLHLSGSGGQNSLSVCSNAERLLVLCLLENDMILQMTKEFYGFCQSENISREQLKQSISRVSQLITSIPDKARRGAPTSLSPHLFIKRLTTQLLYGVEEWDQKLVDKLAVADDSHTNGAILFIGEIFSRICRRGSTDVLLSEVVPQILEHIRSVLSSTSDLDISEIFESKPGSNFWMKIMEAVSDSHSVERIAEELLRQLAVEDVNDTEVYWVMWILFGRIYKRQASIRFTFVEKFLLWKVFPTCCLRWIIHFAVVKCSPDSSSLKSYDSRSLSDTVHHLVVSWSRKEFVQSSPTEQQAYVTAALGLCLEKMTKTDLDATKDGLHSILQGISCRLESPVYLIRKMASAIAFVFSRIIDPQNPLYLDDSSREETTDWDFGLAIPRELSVTETVCNDEKTIHGEKCSTIMSKEETRGANNGLNDSSKVKKKKESIINLIDPDEVVDPASLNDDLNFGEDDNDNASEDSEDSYDSSLQPYDLADDDADLKRNFTQLVDVVAALRKSDDADGVEKALDVVEKLIRASPDELKYIAGELAKVLVQVRCSDFTVEGEEESAEEKRQKALVALIVTCPLESLDSLSKLLYSPNVDISQRIMILDVMSDAAQELASARVVLKAEHKRPVALISSTEGQPWFVPRNTGQPGSGPWKEISPTGGASPLNWSYSYERELPAKVSNKRISRGKTRRWSLQLGVQDNQMESSQNMFPPYAAAFMLPAMQGYDTKKHGVDLLGRDFVVLGKLIHMLGVCMKCSAMHPEASVLASPLLDMLRTREISQHAEAYVRRSVLFSASCVLLALHPSYVASAVVEGNIEISEGLDWVRTWALKVTESDTDRECHRLAMACLQLHAEMALQASRALEGSKDTPTAKSINLFPAVPSRSIKIPYLNS</sequence>
<name>A0A9N7P0M2_STRHE</name>
<dbReference type="Gene3D" id="1.25.40.720">
    <property type="entry name" value="Telomere length regulation protein 2, C-terminal domain"/>
    <property type="match status" value="1"/>
</dbReference>
<evidence type="ECO:0000259" key="5">
    <source>
        <dbReference type="Pfam" id="PF10193"/>
    </source>
</evidence>
<dbReference type="GO" id="GO:0051879">
    <property type="term" value="F:Hsp90 protein binding"/>
    <property type="evidence" value="ECO:0007669"/>
    <property type="project" value="TreeGrafter"/>
</dbReference>
<feature type="region of interest" description="Disordered" evidence="4">
    <location>
        <begin position="586"/>
        <end position="617"/>
    </location>
</feature>
<accession>A0A9N7P0M2</accession>